<dbReference type="EMBL" id="QKZV01000003">
    <property type="protein sequence ID" value="PZX63530.1"/>
    <property type="molecule type" value="Genomic_DNA"/>
</dbReference>
<dbReference type="InterPro" id="IPR003439">
    <property type="entry name" value="ABC_transporter-like_ATP-bd"/>
</dbReference>
<accession>A0A2W7RYK6</accession>
<evidence type="ECO:0000256" key="2">
    <source>
        <dbReference type="ARBA" id="ARBA00022840"/>
    </source>
</evidence>
<dbReference type="Proteomes" id="UP000249720">
    <property type="component" value="Unassembled WGS sequence"/>
</dbReference>
<comment type="caution">
    <text evidence="4">The sequence shown here is derived from an EMBL/GenBank/DDBJ whole genome shotgun (WGS) entry which is preliminary data.</text>
</comment>
<dbReference type="SUPFAM" id="SSF52540">
    <property type="entry name" value="P-loop containing nucleoside triphosphate hydrolases"/>
    <property type="match status" value="2"/>
</dbReference>
<dbReference type="AlphaFoldDB" id="A0A2W7RYK6"/>
<evidence type="ECO:0000259" key="3">
    <source>
        <dbReference type="PROSITE" id="PS50893"/>
    </source>
</evidence>
<keyword evidence="1" id="KW-0547">Nucleotide-binding</keyword>
<organism evidence="4 5">
    <name type="scientific">Hydrotalea sandarakina</name>
    <dbReference type="NCBI Taxonomy" id="1004304"/>
    <lineage>
        <taxon>Bacteria</taxon>
        <taxon>Pseudomonadati</taxon>
        <taxon>Bacteroidota</taxon>
        <taxon>Chitinophagia</taxon>
        <taxon>Chitinophagales</taxon>
        <taxon>Chitinophagaceae</taxon>
        <taxon>Hydrotalea</taxon>
    </lineage>
</organism>
<feature type="domain" description="ABC transporter" evidence="3">
    <location>
        <begin position="266"/>
        <end position="507"/>
    </location>
</feature>
<dbReference type="GO" id="GO:0016887">
    <property type="term" value="F:ATP hydrolysis activity"/>
    <property type="evidence" value="ECO:0007669"/>
    <property type="project" value="InterPro"/>
</dbReference>
<dbReference type="Pfam" id="PF00005">
    <property type="entry name" value="ABC_tran"/>
    <property type="match status" value="2"/>
</dbReference>
<evidence type="ECO:0000313" key="4">
    <source>
        <dbReference type="EMBL" id="PZX63530.1"/>
    </source>
</evidence>
<gene>
    <name evidence="4" type="ORF">LX80_01175</name>
</gene>
<dbReference type="RefSeq" id="WP_111294228.1">
    <property type="nucleotide sequence ID" value="NZ_QKZV01000003.1"/>
</dbReference>
<dbReference type="PANTHER" id="PTHR43158">
    <property type="entry name" value="SKFA PEPTIDE EXPORT ATP-BINDING PROTEIN SKFE"/>
    <property type="match status" value="1"/>
</dbReference>
<name>A0A2W7RYK6_9BACT</name>
<sequence length="514" mass="58485">MNNLPAIQVTHLNIQQYGITILQDISFTIQKGEHLFVTGMAGSGKTTLGKALAAKIFFKGKIAFPAFENANQLPGIVYIEDTHQWKNLTNLSDFYYQQRYNSCDADDSETIVQHLAHYTQQLNNNGKDTENYYELCQKFNLLHRLDTPLIQLSNGEQKKLQIIKCLLHDPEILIVDNILTGLDKAAQNTLLQLLEKYAINGVTIVYIGNDNIVPNFITHVLELNAQKTSRYFSKEMYLPQNEHQILPNFKKLLIANQLPTSETRVIEMQDTTVIYGDKKILDNINWNVRTGEKWLIKGHNGAGKSTLLSLINGDNPQAYANVIKIFGTKRGGGESIWDIKKRIGYISPELHKYFDKQLSVEKTIASGFFDTMGVYKKLNEVQIQTLNTIIQEFQLENVIHKQLRALSFGMQRWVLLARTLVKNPPLLIFDEPCQGLDATFTKLFLNTIQQIAAQQPTTTLLYVTHVDDEIPDCINKVLILQNGKAKIEEAKKIQNIENKKIIHSNSYCVQHLNA</sequence>
<reference evidence="4 5" key="1">
    <citation type="submission" date="2018-06" db="EMBL/GenBank/DDBJ databases">
        <title>Genomic Encyclopedia of Archaeal and Bacterial Type Strains, Phase II (KMG-II): from individual species to whole genera.</title>
        <authorList>
            <person name="Goeker M."/>
        </authorList>
    </citation>
    <scope>NUCLEOTIDE SEQUENCE [LARGE SCALE GENOMIC DNA]</scope>
    <source>
        <strain evidence="4 5">DSM 23241</strain>
    </source>
</reference>
<dbReference type="InterPro" id="IPR003593">
    <property type="entry name" value="AAA+_ATPase"/>
</dbReference>
<dbReference type="GO" id="GO:0005524">
    <property type="term" value="F:ATP binding"/>
    <property type="evidence" value="ECO:0007669"/>
    <property type="project" value="UniProtKB-KW"/>
</dbReference>
<dbReference type="OrthoDB" id="9789994at2"/>
<protein>
    <submittedName>
        <fullName evidence="4">Molybdate transport system ATP-binding protein</fullName>
    </submittedName>
</protein>
<keyword evidence="5" id="KW-1185">Reference proteome</keyword>
<dbReference type="Gene3D" id="3.40.50.300">
    <property type="entry name" value="P-loop containing nucleotide triphosphate hydrolases"/>
    <property type="match status" value="2"/>
</dbReference>
<feature type="domain" description="ABC transporter" evidence="3">
    <location>
        <begin position="7"/>
        <end position="250"/>
    </location>
</feature>
<evidence type="ECO:0000313" key="5">
    <source>
        <dbReference type="Proteomes" id="UP000249720"/>
    </source>
</evidence>
<dbReference type="InterPro" id="IPR027417">
    <property type="entry name" value="P-loop_NTPase"/>
</dbReference>
<keyword evidence="2 4" id="KW-0067">ATP-binding</keyword>
<dbReference type="PROSITE" id="PS50893">
    <property type="entry name" value="ABC_TRANSPORTER_2"/>
    <property type="match status" value="2"/>
</dbReference>
<dbReference type="PANTHER" id="PTHR43158:SF2">
    <property type="entry name" value="SKFA PEPTIDE EXPORT ATP-BINDING PROTEIN SKFE"/>
    <property type="match status" value="1"/>
</dbReference>
<evidence type="ECO:0000256" key="1">
    <source>
        <dbReference type="ARBA" id="ARBA00022741"/>
    </source>
</evidence>
<proteinExistence type="predicted"/>
<dbReference type="SMART" id="SM00382">
    <property type="entry name" value="AAA"/>
    <property type="match status" value="2"/>
</dbReference>